<accession>A0ABZ2K9L4</accession>
<feature type="coiled-coil region" evidence="1">
    <location>
        <begin position="15"/>
        <end position="42"/>
    </location>
</feature>
<dbReference type="EMBL" id="CP089982">
    <property type="protein sequence ID" value="WXA93066.1"/>
    <property type="molecule type" value="Genomic_DNA"/>
</dbReference>
<organism evidence="4 5">
    <name type="scientific">Pendulispora brunnea</name>
    <dbReference type="NCBI Taxonomy" id="2905690"/>
    <lineage>
        <taxon>Bacteria</taxon>
        <taxon>Pseudomonadati</taxon>
        <taxon>Myxococcota</taxon>
        <taxon>Myxococcia</taxon>
        <taxon>Myxococcales</taxon>
        <taxon>Sorangiineae</taxon>
        <taxon>Pendulisporaceae</taxon>
        <taxon>Pendulispora</taxon>
    </lineage>
</organism>
<feature type="compositionally biased region" description="Basic and acidic residues" evidence="2">
    <location>
        <begin position="86"/>
        <end position="101"/>
    </location>
</feature>
<evidence type="ECO:0000256" key="2">
    <source>
        <dbReference type="SAM" id="MobiDB-lite"/>
    </source>
</evidence>
<keyword evidence="3" id="KW-0812">Transmembrane</keyword>
<keyword evidence="5" id="KW-1185">Reference proteome</keyword>
<evidence type="ECO:0000313" key="4">
    <source>
        <dbReference type="EMBL" id="WXA93066.1"/>
    </source>
</evidence>
<sequence length="182" mass="20144">MRAAREFSHLDRETAARAARIVNQYERDYARLAEEAVASTEAESIGVFVESFQRAKPVVHESAEEAAAIPRSDLLPGVRILEWDEEKQRAPRNGSERRDRPNSTPPDSPDAIRASRRAKALQAELAAAQVAMAEPAAEDAVSDGDRITHPSIHRRRERRQLTILVLVAVVLGIVAWALLKAP</sequence>
<proteinExistence type="predicted"/>
<feature type="region of interest" description="Disordered" evidence="2">
    <location>
        <begin position="85"/>
        <end position="114"/>
    </location>
</feature>
<keyword evidence="3" id="KW-0472">Membrane</keyword>
<keyword evidence="3" id="KW-1133">Transmembrane helix</keyword>
<keyword evidence="1" id="KW-0175">Coiled coil</keyword>
<dbReference type="RefSeq" id="WP_394843664.1">
    <property type="nucleotide sequence ID" value="NZ_CP089982.1"/>
</dbReference>
<name>A0ABZ2K9L4_9BACT</name>
<reference evidence="4 5" key="1">
    <citation type="submission" date="2021-12" db="EMBL/GenBank/DDBJ databases">
        <title>Discovery of the Pendulisporaceae a myxobacterial family with distinct sporulation behavior and unique specialized metabolism.</title>
        <authorList>
            <person name="Garcia R."/>
            <person name="Popoff A."/>
            <person name="Bader C.D."/>
            <person name="Loehr J."/>
            <person name="Walesch S."/>
            <person name="Walt C."/>
            <person name="Boldt J."/>
            <person name="Bunk B."/>
            <person name="Haeckl F.J.F.P.J."/>
            <person name="Gunesch A.P."/>
            <person name="Birkelbach J."/>
            <person name="Nuebel U."/>
            <person name="Pietschmann T."/>
            <person name="Bach T."/>
            <person name="Mueller R."/>
        </authorList>
    </citation>
    <scope>NUCLEOTIDE SEQUENCE [LARGE SCALE GENOMIC DNA]</scope>
    <source>
        <strain evidence="4 5">MSr12523</strain>
    </source>
</reference>
<evidence type="ECO:0000313" key="5">
    <source>
        <dbReference type="Proteomes" id="UP001379533"/>
    </source>
</evidence>
<evidence type="ECO:0000256" key="3">
    <source>
        <dbReference type="SAM" id="Phobius"/>
    </source>
</evidence>
<gene>
    <name evidence="4" type="ORF">LZC95_42275</name>
</gene>
<evidence type="ECO:0000256" key="1">
    <source>
        <dbReference type="SAM" id="Coils"/>
    </source>
</evidence>
<feature type="transmembrane region" description="Helical" evidence="3">
    <location>
        <begin position="161"/>
        <end position="179"/>
    </location>
</feature>
<dbReference type="Proteomes" id="UP001379533">
    <property type="component" value="Chromosome"/>
</dbReference>
<protein>
    <submittedName>
        <fullName evidence="4">Uncharacterized protein</fullName>
    </submittedName>
</protein>